<gene>
    <name evidence="2" type="ORF">JCM15548_14240</name>
</gene>
<keyword evidence="3" id="KW-1185">Reference proteome</keyword>
<dbReference type="Gene3D" id="2.40.50.1020">
    <property type="entry name" value="LytTr DNA-binding domain"/>
    <property type="match status" value="1"/>
</dbReference>
<dbReference type="AlphaFoldDB" id="A0A0E9M2L4"/>
<reference evidence="2 3" key="1">
    <citation type="journal article" date="2015" name="Microbes Environ.">
        <title>Distribution and evolution of nitrogen fixation genes in the phylum bacteroidetes.</title>
        <authorList>
            <person name="Inoue J."/>
            <person name="Oshima K."/>
            <person name="Suda W."/>
            <person name="Sakamoto M."/>
            <person name="Iino T."/>
            <person name="Noda S."/>
            <person name="Hongoh Y."/>
            <person name="Hattori M."/>
            <person name="Ohkuma M."/>
        </authorList>
    </citation>
    <scope>NUCLEOTIDE SEQUENCE [LARGE SCALE GENOMIC DNA]</scope>
    <source>
        <strain evidence="2">JCM 15548</strain>
    </source>
</reference>
<dbReference type="RefSeq" id="WP_262487137.1">
    <property type="nucleotide sequence ID" value="NZ_BAZW01000064.1"/>
</dbReference>
<dbReference type="STRING" id="1236989.JCM15548_14240"/>
<protein>
    <recommendedName>
        <fullName evidence="1">HTH LytTR-type domain-containing protein</fullName>
    </recommendedName>
</protein>
<sequence>MRIHRSYIVNFGKIKAIEDNSVIIKTDNGNKVIPIGKSYRDKLLDDINLITR</sequence>
<evidence type="ECO:0000313" key="3">
    <source>
        <dbReference type="Proteomes" id="UP000032900"/>
    </source>
</evidence>
<accession>A0A0E9M2L4</accession>
<dbReference type="Proteomes" id="UP000032900">
    <property type="component" value="Unassembled WGS sequence"/>
</dbReference>
<evidence type="ECO:0000259" key="1">
    <source>
        <dbReference type="PROSITE" id="PS50930"/>
    </source>
</evidence>
<evidence type="ECO:0000313" key="2">
    <source>
        <dbReference type="EMBL" id="GAO31838.1"/>
    </source>
</evidence>
<dbReference type="InterPro" id="IPR007492">
    <property type="entry name" value="LytTR_DNA-bd_dom"/>
</dbReference>
<organism evidence="2 3">
    <name type="scientific">Geofilum rubicundum JCM 15548</name>
    <dbReference type="NCBI Taxonomy" id="1236989"/>
    <lineage>
        <taxon>Bacteria</taxon>
        <taxon>Pseudomonadati</taxon>
        <taxon>Bacteroidota</taxon>
        <taxon>Bacteroidia</taxon>
        <taxon>Marinilabiliales</taxon>
        <taxon>Marinilabiliaceae</taxon>
        <taxon>Geofilum</taxon>
    </lineage>
</organism>
<dbReference type="PROSITE" id="PS50930">
    <property type="entry name" value="HTH_LYTTR"/>
    <property type="match status" value="1"/>
</dbReference>
<dbReference type="EMBL" id="BAZW01000064">
    <property type="protein sequence ID" value="GAO31838.1"/>
    <property type="molecule type" value="Genomic_DNA"/>
</dbReference>
<comment type="caution">
    <text evidence="2">The sequence shown here is derived from an EMBL/GenBank/DDBJ whole genome shotgun (WGS) entry which is preliminary data.</text>
</comment>
<dbReference type="GO" id="GO:0003677">
    <property type="term" value="F:DNA binding"/>
    <property type="evidence" value="ECO:0007669"/>
    <property type="project" value="InterPro"/>
</dbReference>
<feature type="domain" description="HTH LytTR-type" evidence="1">
    <location>
        <begin position="1"/>
        <end position="49"/>
    </location>
</feature>
<dbReference type="Pfam" id="PF04397">
    <property type="entry name" value="LytTR"/>
    <property type="match status" value="1"/>
</dbReference>
<proteinExistence type="predicted"/>
<name>A0A0E9M2L4_9BACT</name>